<evidence type="ECO:0000256" key="6">
    <source>
        <dbReference type="ARBA" id="ARBA00023242"/>
    </source>
</evidence>
<dbReference type="InterPro" id="IPR036236">
    <property type="entry name" value="Znf_C2H2_sf"/>
</dbReference>
<keyword evidence="11" id="KW-1185">Reference proteome</keyword>
<feature type="domain" description="C2H2-type" evidence="9">
    <location>
        <begin position="96"/>
        <end position="118"/>
    </location>
</feature>
<dbReference type="PROSITE" id="PS00028">
    <property type="entry name" value="ZINC_FINGER_C2H2_1"/>
    <property type="match status" value="1"/>
</dbReference>
<keyword evidence="3" id="KW-0677">Repeat</keyword>
<dbReference type="PROSITE" id="PS50157">
    <property type="entry name" value="ZINC_FINGER_C2H2_2"/>
    <property type="match status" value="1"/>
</dbReference>
<dbReference type="PANTHER" id="PTHR10032:SF271">
    <property type="entry name" value="RH12261P-RELATED"/>
    <property type="match status" value="1"/>
</dbReference>
<feature type="compositionally biased region" description="Low complexity" evidence="8">
    <location>
        <begin position="46"/>
        <end position="57"/>
    </location>
</feature>
<proteinExistence type="predicted"/>
<accession>A0ABR3G831</accession>
<protein>
    <submittedName>
        <fullName evidence="10">DNA-binding transcription factor adr1</fullName>
    </submittedName>
</protein>
<dbReference type="EMBL" id="JBBBZM010000186">
    <property type="protein sequence ID" value="KAL0632114.1"/>
    <property type="molecule type" value="Genomic_DNA"/>
</dbReference>
<evidence type="ECO:0000256" key="3">
    <source>
        <dbReference type="ARBA" id="ARBA00022737"/>
    </source>
</evidence>
<keyword evidence="2" id="KW-0479">Metal-binding</keyword>
<dbReference type="Pfam" id="PF00096">
    <property type="entry name" value="zf-C2H2"/>
    <property type="match status" value="1"/>
</dbReference>
<dbReference type="PANTHER" id="PTHR10032">
    <property type="entry name" value="ZINC FINGER PROTEIN WITH KRAB AND SCAN DOMAINS"/>
    <property type="match status" value="1"/>
</dbReference>
<feature type="region of interest" description="Disordered" evidence="8">
    <location>
        <begin position="1"/>
        <end position="69"/>
    </location>
</feature>
<comment type="caution">
    <text evidence="10">The sequence shown here is derived from an EMBL/GenBank/DDBJ whole genome shotgun (WGS) entry which is preliminary data.</text>
</comment>
<evidence type="ECO:0000256" key="5">
    <source>
        <dbReference type="ARBA" id="ARBA00022833"/>
    </source>
</evidence>
<dbReference type="SMART" id="SM00355">
    <property type="entry name" value="ZnF_C2H2"/>
    <property type="match status" value="2"/>
</dbReference>
<evidence type="ECO:0000256" key="2">
    <source>
        <dbReference type="ARBA" id="ARBA00022723"/>
    </source>
</evidence>
<dbReference type="GO" id="GO:0003677">
    <property type="term" value="F:DNA binding"/>
    <property type="evidence" value="ECO:0007669"/>
    <property type="project" value="UniProtKB-KW"/>
</dbReference>
<dbReference type="Gene3D" id="3.30.160.60">
    <property type="entry name" value="Classic Zinc Finger"/>
    <property type="match status" value="1"/>
</dbReference>
<comment type="subcellular location">
    <subcellularLocation>
        <location evidence="1">Nucleus</location>
    </subcellularLocation>
</comment>
<evidence type="ECO:0000256" key="7">
    <source>
        <dbReference type="PROSITE-ProRule" id="PRU00042"/>
    </source>
</evidence>
<organism evidence="10 11">
    <name type="scientific">Discina gigas</name>
    <dbReference type="NCBI Taxonomy" id="1032678"/>
    <lineage>
        <taxon>Eukaryota</taxon>
        <taxon>Fungi</taxon>
        <taxon>Dikarya</taxon>
        <taxon>Ascomycota</taxon>
        <taxon>Pezizomycotina</taxon>
        <taxon>Pezizomycetes</taxon>
        <taxon>Pezizales</taxon>
        <taxon>Discinaceae</taxon>
        <taxon>Discina</taxon>
    </lineage>
</organism>
<evidence type="ECO:0000259" key="9">
    <source>
        <dbReference type="PROSITE" id="PS50157"/>
    </source>
</evidence>
<gene>
    <name evidence="10" type="primary">ADR1</name>
    <name evidence="10" type="ORF">Q9L58_009014</name>
</gene>
<evidence type="ECO:0000256" key="1">
    <source>
        <dbReference type="ARBA" id="ARBA00004123"/>
    </source>
</evidence>
<sequence>MAPLTTHSPSIAGPDEERLTPLADNNMDDAIGDGDAHSSPQEQNTSIPSSSIAVPSSGNPDPAPTTPRHICPSCNAAHTTAKTLRRHLICHESAKLTCAICTKVLKRKTDLSRHMRIHETATFSVCDGVENEECACGHVFTRRDTMIRHWRAVEKRKRERESTGTVSDGVL</sequence>
<keyword evidence="10" id="KW-0238">DNA-binding</keyword>
<name>A0ABR3G831_9PEZI</name>
<dbReference type="InterPro" id="IPR027756">
    <property type="entry name" value="Ovo-like"/>
</dbReference>
<dbReference type="Proteomes" id="UP001447188">
    <property type="component" value="Unassembled WGS sequence"/>
</dbReference>
<evidence type="ECO:0000256" key="4">
    <source>
        <dbReference type="ARBA" id="ARBA00022771"/>
    </source>
</evidence>
<evidence type="ECO:0000256" key="8">
    <source>
        <dbReference type="SAM" id="MobiDB-lite"/>
    </source>
</evidence>
<evidence type="ECO:0000313" key="10">
    <source>
        <dbReference type="EMBL" id="KAL0632114.1"/>
    </source>
</evidence>
<reference evidence="10 11" key="1">
    <citation type="submission" date="2024-02" db="EMBL/GenBank/DDBJ databases">
        <title>Discinaceae phylogenomics.</title>
        <authorList>
            <person name="Dirks A.C."/>
            <person name="James T.Y."/>
        </authorList>
    </citation>
    <scope>NUCLEOTIDE SEQUENCE [LARGE SCALE GENOMIC DNA]</scope>
    <source>
        <strain evidence="10 11">ACD0624</strain>
    </source>
</reference>
<evidence type="ECO:0000313" key="11">
    <source>
        <dbReference type="Proteomes" id="UP001447188"/>
    </source>
</evidence>
<keyword evidence="4 7" id="KW-0863">Zinc-finger</keyword>
<keyword evidence="6" id="KW-0539">Nucleus</keyword>
<dbReference type="InterPro" id="IPR013087">
    <property type="entry name" value="Znf_C2H2_type"/>
</dbReference>
<keyword evidence="5" id="KW-0862">Zinc</keyword>
<dbReference type="SUPFAM" id="SSF57667">
    <property type="entry name" value="beta-beta-alpha zinc fingers"/>
    <property type="match status" value="1"/>
</dbReference>